<accession>A0ABM7RLY9</accession>
<dbReference type="Pfam" id="PF13650">
    <property type="entry name" value="Asp_protease_2"/>
    <property type="match status" value="2"/>
</dbReference>
<keyword evidence="2" id="KW-1185">Reference proteome</keyword>
<dbReference type="SUPFAM" id="SSF50630">
    <property type="entry name" value="Acid proteases"/>
    <property type="match status" value="1"/>
</dbReference>
<dbReference type="Gene3D" id="2.40.70.10">
    <property type="entry name" value="Acid Proteases"/>
    <property type="match status" value="2"/>
</dbReference>
<proteinExistence type="predicted"/>
<dbReference type="InterPro" id="IPR021109">
    <property type="entry name" value="Peptidase_aspartic_dom_sf"/>
</dbReference>
<dbReference type="CDD" id="cd05483">
    <property type="entry name" value="retropepsin_like_bacteria"/>
    <property type="match status" value="1"/>
</dbReference>
<evidence type="ECO:0008006" key="3">
    <source>
        <dbReference type="Google" id="ProtNLM"/>
    </source>
</evidence>
<dbReference type="EMBL" id="AP024702">
    <property type="protein sequence ID" value="BCX48189.1"/>
    <property type="molecule type" value="Genomic_DNA"/>
</dbReference>
<evidence type="ECO:0000313" key="2">
    <source>
        <dbReference type="Proteomes" id="UP001374893"/>
    </source>
</evidence>
<name>A0ABM7RLY9_9BACT</name>
<dbReference type="InterPro" id="IPR034122">
    <property type="entry name" value="Retropepsin-like_bacterial"/>
</dbReference>
<protein>
    <recommendedName>
        <fullName evidence="3">Aspartyl protease</fullName>
    </recommendedName>
</protein>
<dbReference type="RefSeq" id="WP_338684239.1">
    <property type="nucleotide sequence ID" value="NZ_AP024702.1"/>
</dbReference>
<reference evidence="1 2" key="1">
    <citation type="submission" date="2021-06" db="EMBL/GenBank/DDBJ databases">
        <title>Complete genome of Haloferula helveola possessing various polysaccharide degrading enzymes.</title>
        <authorList>
            <person name="Takami H."/>
            <person name="Huang C."/>
            <person name="Hamasaki K."/>
        </authorList>
    </citation>
    <scope>NUCLEOTIDE SEQUENCE [LARGE SCALE GENOMIC DNA]</scope>
    <source>
        <strain evidence="1 2">CN-1</strain>
    </source>
</reference>
<organism evidence="1 2">
    <name type="scientific">Haloferula helveola</name>
    <dbReference type="NCBI Taxonomy" id="490095"/>
    <lineage>
        <taxon>Bacteria</taxon>
        <taxon>Pseudomonadati</taxon>
        <taxon>Verrucomicrobiota</taxon>
        <taxon>Verrucomicrobiia</taxon>
        <taxon>Verrucomicrobiales</taxon>
        <taxon>Verrucomicrobiaceae</taxon>
        <taxon>Haloferula</taxon>
    </lineage>
</organism>
<evidence type="ECO:0000313" key="1">
    <source>
        <dbReference type="EMBL" id="BCX48189.1"/>
    </source>
</evidence>
<gene>
    <name evidence="1" type="ORF">HAHE_20970</name>
</gene>
<dbReference type="Proteomes" id="UP001374893">
    <property type="component" value="Chromosome"/>
</dbReference>
<sequence length="313" mass="32989">MRTFLALILVVATAIGSELPDLGSIPMTRTQGSQHYLLPVEVEGEPFSFLVDSGAGMDVVISLETATQLGKSDGEESKGQGAGGGVRMRRVKVDQLKLGKTGPSVSPRAAYAVDLSHGRVKVDGELVAPDGLVGVGLLKQTNAIIDTRHGNLLLPPADSPQDAYLNTQEGNTTIRVPMVEGVHGFAFVDIALGDETYAFLVDIGSGTNSLEPSIAKKLGLKLSEESRDIPGAGTRKARGVRRATAESPVIGGILRLPSMQFEVHSLAKQIQPPSGRKLGGILGSRTLGSLGARVDFGSYHILTPKIITIPRTR</sequence>